<feature type="region of interest" description="N-terminal hotdog fold" evidence="9">
    <location>
        <begin position="950"/>
        <end position="1078"/>
    </location>
</feature>
<dbReference type="Pfam" id="PF00109">
    <property type="entry name" value="ketoacyl-synt"/>
    <property type="match status" value="1"/>
</dbReference>
<keyword evidence="15" id="KW-1185">Reference proteome</keyword>
<dbReference type="Pfam" id="PF00698">
    <property type="entry name" value="Acyl_transf_1"/>
    <property type="match status" value="1"/>
</dbReference>
<keyword evidence="6" id="KW-0560">Oxidoreductase</keyword>
<sequence>MASTIPHDTNGHTPIVFTTDQILNGGSNANPEANLNGVSNDTYKMPSPEVQHEDNQNKKNGHKQVNGHKETLEPIAIVGMALRLPGDIHTPEELWKLLVEKKTTRRPVPADRYNIDGFYSASKQGGSVGLQQGHFFSDKDGLDLFDTSFFTMSKAEVEALDPQQRLLLEVVFECMENGGQKNWRGTNTGVFVGTWGDDWLDLKAKDIQRAGVFNITGTGDFAISNRVSYEYDLKGPSLTIKAACASSLIGLHEACEALSSGECSSAIVAGTNVIIAPTMTIAQSEAGVLSPTGECRTFDASANGYSRGEAINAIFIKKLSDAVRDNDPIRAVIRATSSNCDGRSNGMTNPRPEGHERLIRRAYETARLEDYTDTPFVECHGTGTQTGDPLELEAIGKLFGGHKGVYIGSIKPNVGHAEGASGISSVIKAVMALEHKTIPPNVNFKTPNPRINFERDNMTVPLDPTPWPQDRPERISVNCFGIGGANAHVIIDSAASFRLDQKATAVNGHTTNGHSDHRPKLLVFSASHNDSLRKSAVEIQDYVGKNPSHLEDLAYTLSMRREHLVLRAFTVENGTSEAELNVAEKAKQTPKINFVFTGQGAQWPCMGKELMEDFPGFKADIQFLSDILAKLPEPPSWNLVDELSKPESESELEDAIYAQPLLTAIQIALVNFLRRLGISPAAVMGHSSGEIAAAYATDALTAEEAIITAYYRGFITKGYKRRGAMAAIGLGKAEVSLYLERGVVVACENSPVSVTLSGDEDQVDAVIEQLKYDDPNLFARRIKTGGMAYHSHHMAELGDTYEDLLAPYVFGQAPNVPFFSSVTGKRITTSELGRSYWRRNLESPVKFYSAIRACVEAQIGDQLFLEVGPHSALAGPLRQIFKALSYKDELIYNPTLVRGKDSTVSMLNSIGKLYLNAVPINFEPLSFSGRTLTDLPVYPWRHDTSYWSESRITKEWILEGNEFEPTWRNLLNLLNVPWIQDHKVLDDIVFPCAGYIAMAGEAIRQLSSSNDYSLRNLVIKTGLVLQDTHPTEIITTLRPARLTTTLDSSWYEFSISSHNGIAWTRHCTGQVKAGKDIQYQVHKNDRPIAALPRTVASPYSAMKKVGLNYGQTFQGLRDISATPGKNTAVATLSPCLESETFYQLHPTTIDHCLQLFAFAPCEGVTRKFTKLVVPTQIEHIYISADNHEAELRAEAIASASKPTGTIRGEVVLMALDKLLLSLIGGKFTPLEDETGIEEVDTVAAARLNWRPDMDFTNLKELMIVSEKDPKAIEAVENYALLCTTEIRYQISQLEGRFCAEHMTKFSRWLDGHFEEAQKGENKLLPESQALVNLTTEERQSLIAKMRVELQEQEFAPAAELISRLLDNCVGCFSGTTEALEIYLKDGGLTNVYNLTADRVDSSPFFLATGHLNPTMKILEIGAGTGGTTLIALQALMSINGERMYSSYTYTDISSGFFGTAKERFAEYPGIEFKVLDASKDPSEQGFQFGTYDLIIASNVIHATPVLKDTLTHVRKLLSLRGRFFLQELAPSGSKLNNLIMGILPGWWLGEADNRPMAPSVSVERWDQELQAAGFAPIESVVYDDPDLDKHIGMNIIAHPAKRVDEFKAITLLHKESQSDTGSLQDIEDILLEDGYFVDRCALGDPIPQSQDVISVLEYEEPWVFGLESGDFTYLKEMLLDIGSSSILWVTRSSQIDCEDPRFSQCLGLARTIRSELSIPFATLELDTVGPSAINAILKVFTKLQATISDFQPDYEYILKNDVINIGRYHWTNVEKELAFYSNIDKQPLKLDVGRPGLLSSLRWSPYSLEPLGYSEVVIAPRCVGMNFRDVLVTMGLVDSGSVGLGLEGSGVITAIGSDVNDLQVGDRVMTMGQNYFSTQTIATADHVVKIPDTLTFEDAATMPCVYVTVIHALLKMAEIRKGQSILIQSACGGVGIAAIQICRMVGAQIYCTVGNDEKVKHLTDSFAIPRNHIFHSRDASFLRDVMRETNDRGVDIVLNSLSGELLHTSWKCVATRGKMIEIGKRDFIGRAQLDMDLFEANRSFIGVDLATLPDCYNELLKETICLYEQGHIKPISPITAFEGSNVEDAFRYMQQGVHIGKIVVRIPEDEAQLPVTPVPRDLQLRSDVSYLLAGGLGGLGTAISTWFVECGAKHIVYITRSGGKSPEDQAFFHELAIQGCSVQAIQGDVTVLEDVQNAIRSATKPIAGVLDLAMVLKDEKLPEMSHADWITAVGPKVDGTWNLHKALEGVALDFFVLFSSVSGCFGIAHQANYASGNAFQDAFVQYRHSLGLPASVLDVGAMDDIGYVTKNQTVQDSLRSAGMFFLREKDLLDALHLSIKQSLPSSAPFSKSEGFTETSQLAIGMRATKSMSDPSNRVIWKRDKRVDILRNLENRATEGVSSGVDDQLAAFLASVELDKSILDTSESLEVLTKEIGICVYKFMLQPIEDLDIKRSLNSLGVDSLVTIEVRNWLRRSMAVEVSTLEILNGGTIEMLGITVMERLKERLELKEGGKE</sequence>
<keyword evidence="5" id="KW-0521">NADP</keyword>
<evidence type="ECO:0000256" key="3">
    <source>
        <dbReference type="ARBA" id="ARBA00022603"/>
    </source>
</evidence>
<dbReference type="InterPro" id="IPR013154">
    <property type="entry name" value="ADH-like_N"/>
</dbReference>
<dbReference type="Pfam" id="PF16197">
    <property type="entry name" value="KAsynt_C_assoc"/>
    <property type="match status" value="1"/>
</dbReference>
<dbReference type="Gene3D" id="3.40.50.720">
    <property type="entry name" value="NAD(P)-binding Rossmann-like Domain"/>
    <property type="match status" value="1"/>
</dbReference>
<dbReference type="Gene3D" id="3.10.129.110">
    <property type="entry name" value="Polyketide synthase dehydratase"/>
    <property type="match status" value="1"/>
</dbReference>
<evidence type="ECO:0000259" key="13">
    <source>
        <dbReference type="PROSITE" id="PS52019"/>
    </source>
</evidence>
<feature type="region of interest" description="C-terminal hotdog fold" evidence="9">
    <location>
        <begin position="1090"/>
        <end position="1236"/>
    </location>
</feature>
<dbReference type="Gene3D" id="3.90.180.10">
    <property type="entry name" value="Medium-chain alcohol dehydrogenases, catalytic domain"/>
    <property type="match status" value="1"/>
</dbReference>
<evidence type="ECO:0000256" key="10">
    <source>
        <dbReference type="SAM" id="MobiDB-lite"/>
    </source>
</evidence>
<dbReference type="InterPro" id="IPR016036">
    <property type="entry name" value="Malonyl_transacylase_ACP-bd"/>
</dbReference>
<dbReference type="Gene3D" id="3.40.50.150">
    <property type="entry name" value="Vaccinia Virus protein VP39"/>
    <property type="match status" value="1"/>
</dbReference>
<dbReference type="Pfam" id="PF02801">
    <property type="entry name" value="Ketoacyl-synt_C"/>
    <property type="match status" value="1"/>
</dbReference>
<keyword evidence="2" id="KW-0597">Phosphoprotein</keyword>
<evidence type="ECO:0000313" key="15">
    <source>
        <dbReference type="Proteomes" id="UP001629113"/>
    </source>
</evidence>
<dbReference type="SUPFAM" id="SSF50129">
    <property type="entry name" value="GroES-like"/>
    <property type="match status" value="1"/>
</dbReference>
<feature type="domain" description="PKS/mFAS DH" evidence="13">
    <location>
        <begin position="950"/>
        <end position="1236"/>
    </location>
</feature>
<dbReference type="CDD" id="cd05195">
    <property type="entry name" value="enoyl_red"/>
    <property type="match status" value="1"/>
</dbReference>
<keyword evidence="1" id="KW-0596">Phosphopantetheine</keyword>
<evidence type="ECO:0000256" key="7">
    <source>
        <dbReference type="ARBA" id="ARBA00023268"/>
    </source>
</evidence>
<dbReference type="SUPFAM" id="SSF53901">
    <property type="entry name" value="Thiolase-like"/>
    <property type="match status" value="1"/>
</dbReference>
<dbReference type="SMART" id="SM00823">
    <property type="entry name" value="PKS_PP"/>
    <property type="match status" value="1"/>
</dbReference>
<dbReference type="InterPro" id="IPR049552">
    <property type="entry name" value="PKS_DH_N"/>
</dbReference>
<dbReference type="Pfam" id="PF14765">
    <property type="entry name" value="PS-DH"/>
    <property type="match status" value="1"/>
</dbReference>
<feature type="region of interest" description="Disordered" evidence="10">
    <location>
        <begin position="42"/>
        <end position="68"/>
    </location>
</feature>
<dbReference type="PANTHER" id="PTHR43775">
    <property type="entry name" value="FATTY ACID SYNTHASE"/>
    <property type="match status" value="1"/>
</dbReference>
<dbReference type="InterPro" id="IPR020806">
    <property type="entry name" value="PKS_PP-bd"/>
</dbReference>
<dbReference type="Gene3D" id="3.40.47.10">
    <property type="match status" value="1"/>
</dbReference>
<evidence type="ECO:0000256" key="5">
    <source>
        <dbReference type="ARBA" id="ARBA00022857"/>
    </source>
</evidence>
<dbReference type="SMART" id="SM00827">
    <property type="entry name" value="PKS_AT"/>
    <property type="match status" value="1"/>
</dbReference>
<dbReference type="PROSITE" id="PS52004">
    <property type="entry name" value="KS3_2"/>
    <property type="match status" value="1"/>
</dbReference>
<dbReference type="CDD" id="cd02440">
    <property type="entry name" value="AdoMet_MTases"/>
    <property type="match status" value="1"/>
</dbReference>
<dbReference type="InterPro" id="IPR016035">
    <property type="entry name" value="Acyl_Trfase/lysoPLipase"/>
</dbReference>
<dbReference type="InterPro" id="IPR020841">
    <property type="entry name" value="PKS_Beta-ketoAc_synthase_dom"/>
</dbReference>
<keyword evidence="3" id="KW-0489">Methyltransferase</keyword>
<dbReference type="InterPro" id="IPR029063">
    <property type="entry name" value="SAM-dependent_MTases_sf"/>
</dbReference>
<dbReference type="PANTHER" id="PTHR43775:SF49">
    <property type="entry name" value="SYNTHASE, PUTATIVE (JCVI)-RELATED"/>
    <property type="match status" value="1"/>
</dbReference>
<dbReference type="InterPro" id="IPR014043">
    <property type="entry name" value="Acyl_transferase_dom"/>
</dbReference>
<dbReference type="InterPro" id="IPR009081">
    <property type="entry name" value="PP-bd_ACP"/>
</dbReference>
<dbReference type="InterPro" id="IPR013968">
    <property type="entry name" value="PKS_KR"/>
</dbReference>
<dbReference type="Proteomes" id="UP001629113">
    <property type="component" value="Unassembled WGS sequence"/>
</dbReference>
<dbReference type="PROSITE" id="PS52019">
    <property type="entry name" value="PKS_MFAS_DH"/>
    <property type="match status" value="1"/>
</dbReference>
<dbReference type="InterPro" id="IPR050091">
    <property type="entry name" value="PKS_NRPS_Biosynth_Enz"/>
</dbReference>
<organism evidence="14 15">
    <name type="scientific">Phlyctema vagabunda</name>
    <dbReference type="NCBI Taxonomy" id="108571"/>
    <lineage>
        <taxon>Eukaryota</taxon>
        <taxon>Fungi</taxon>
        <taxon>Dikarya</taxon>
        <taxon>Ascomycota</taxon>
        <taxon>Pezizomycotina</taxon>
        <taxon>Leotiomycetes</taxon>
        <taxon>Helotiales</taxon>
        <taxon>Dermateaceae</taxon>
        <taxon>Phlyctema</taxon>
    </lineage>
</organism>
<evidence type="ECO:0000256" key="4">
    <source>
        <dbReference type="ARBA" id="ARBA00022679"/>
    </source>
</evidence>
<reference evidence="14 15" key="1">
    <citation type="submission" date="2024-06" db="EMBL/GenBank/DDBJ databases">
        <title>Complete genome of Phlyctema vagabunda strain 19-DSS-EL-015.</title>
        <authorList>
            <person name="Fiorenzani C."/>
        </authorList>
    </citation>
    <scope>NUCLEOTIDE SEQUENCE [LARGE SCALE GENOMIC DNA]</scope>
    <source>
        <strain evidence="14 15">19-DSS-EL-015</strain>
    </source>
</reference>
<dbReference type="Pfam" id="PF08240">
    <property type="entry name" value="ADH_N"/>
    <property type="match status" value="1"/>
</dbReference>
<dbReference type="Gene3D" id="3.40.366.10">
    <property type="entry name" value="Malonyl-Coenzyme A Acyl Carrier Protein, domain 2"/>
    <property type="match status" value="1"/>
</dbReference>
<dbReference type="SMART" id="SM00829">
    <property type="entry name" value="PKS_ER"/>
    <property type="match status" value="1"/>
</dbReference>
<gene>
    <name evidence="14" type="ORF">PVAG01_11435</name>
</gene>
<dbReference type="InterPro" id="IPR006162">
    <property type="entry name" value="Ppantetheine_attach_site"/>
</dbReference>
<dbReference type="Pfam" id="PF08242">
    <property type="entry name" value="Methyltransf_12"/>
    <property type="match status" value="1"/>
</dbReference>
<evidence type="ECO:0000256" key="9">
    <source>
        <dbReference type="PROSITE-ProRule" id="PRU01363"/>
    </source>
</evidence>
<dbReference type="InterPro" id="IPR013217">
    <property type="entry name" value="Methyltransf_12"/>
</dbReference>
<dbReference type="InterPro" id="IPR032821">
    <property type="entry name" value="PKS_assoc"/>
</dbReference>
<keyword evidence="7" id="KW-0511">Multifunctional enzyme</keyword>
<dbReference type="Gene3D" id="1.10.1200.10">
    <property type="entry name" value="ACP-like"/>
    <property type="match status" value="1"/>
</dbReference>
<comment type="caution">
    <text evidence="14">The sequence shown here is derived from an EMBL/GenBank/DDBJ whole genome shotgun (WGS) entry which is preliminary data.</text>
</comment>
<dbReference type="EMBL" id="JBFCZG010000011">
    <property type="protein sequence ID" value="KAL3417435.1"/>
    <property type="molecule type" value="Genomic_DNA"/>
</dbReference>
<dbReference type="Pfam" id="PF08659">
    <property type="entry name" value="KR"/>
    <property type="match status" value="1"/>
</dbReference>
<dbReference type="Pfam" id="PF23297">
    <property type="entry name" value="ACP_SdgA_C"/>
    <property type="match status" value="1"/>
</dbReference>
<dbReference type="PROSITE" id="PS00012">
    <property type="entry name" value="PHOSPHOPANTETHEINE"/>
    <property type="match status" value="1"/>
</dbReference>
<dbReference type="SMART" id="SM00826">
    <property type="entry name" value="PKS_DH"/>
    <property type="match status" value="1"/>
</dbReference>
<dbReference type="Pfam" id="PF21089">
    <property type="entry name" value="PKS_DH_N"/>
    <property type="match status" value="1"/>
</dbReference>
<name>A0ABR4P297_9HELO</name>
<evidence type="ECO:0000256" key="2">
    <source>
        <dbReference type="ARBA" id="ARBA00022553"/>
    </source>
</evidence>
<feature type="active site" description="Proton acceptor; for dehydratase activity" evidence="9">
    <location>
        <position position="982"/>
    </location>
</feature>
<keyword evidence="4" id="KW-0808">Transferase</keyword>
<dbReference type="InterPro" id="IPR020843">
    <property type="entry name" value="ER"/>
</dbReference>
<evidence type="ECO:0000256" key="8">
    <source>
        <dbReference type="ARBA" id="ARBA00023315"/>
    </source>
</evidence>
<evidence type="ECO:0000259" key="12">
    <source>
        <dbReference type="PROSITE" id="PS52004"/>
    </source>
</evidence>
<dbReference type="InterPro" id="IPR011032">
    <property type="entry name" value="GroES-like_sf"/>
</dbReference>
<dbReference type="SUPFAM" id="SSF52151">
    <property type="entry name" value="FabD/lysophospholipase-like"/>
    <property type="match status" value="1"/>
</dbReference>
<dbReference type="InterPro" id="IPR014031">
    <property type="entry name" value="Ketoacyl_synth_C"/>
</dbReference>
<feature type="domain" description="Ketosynthase family 3 (KS3)" evidence="12">
    <location>
        <begin position="72"/>
        <end position="493"/>
    </location>
</feature>
<dbReference type="InterPro" id="IPR020807">
    <property type="entry name" value="PKS_DH"/>
</dbReference>
<dbReference type="SMART" id="SM00825">
    <property type="entry name" value="PKS_KS"/>
    <property type="match status" value="1"/>
</dbReference>
<feature type="domain" description="Carrier" evidence="11">
    <location>
        <begin position="2425"/>
        <end position="2503"/>
    </location>
</feature>
<dbReference type="PROSITE" id="PS50075">
    <property type="entry name" value="CARRIER"/>
    <property type="match status" value="1"/>
</dbReference>
<feature type="active site" description="Proton donor; for dehydratase activity" evidence="9">
    <location>
        <position position="1150"/>
    </location>
</feature>
<dbReference type="Pfam" id="PF23114">
    <property type="entry name" value="NAD-bd_HRPKS_sdrA"/>
    <property type="match status" value="1"/>
</dbReference>
<dbReference type="SUPFAM" id="SSF55048">
    <property type="entry name" value="Probable ACP-binding domain of malonyl-CoA ACP transacylase"/>
    <property type="match status" value="1"/>
</dbReference>
<dbReference type="InterPro" id="IPR049900">
    <property type="entry name" value="PKS_mFAS_DH"/>
</dbReference>
<proteinExistence type="predicted"/>
<dbReference type="SUPFAM" id="SSF53335">
    <property type="entry name" value="S-adenosyl-L-methionine-dependent methyltransferases"/>
    <property type="match status" value="1"/>
</dbReference>
<dbReference type="InterPro" id="IPR014030">
    <property type="entry name" value="Ketoacyl_synth_N"/>
</dbReference>
<dbReference type="CDD" id="cd05274">
    <property type="entry name" value="KR_FAS_SDR_x"/>
    <property type="match status" value="1"/>
</dbReference>
<dbReference type="Pfam" id="PF13602">
    <property type="entry name" value="ADH_zinc_N_2"/>
    <property type="match status" value="1"/>
</dbReference>
<protein>
    <submittedName>
        <fullName evidence="14">Polyketide synthase</fullName>
    </submittedName>
</protein>
<accession>A0ABR4P297</accession>
<evidence type="ECO:0000313" key="14">
    <source>
        <dbReference type="EMBL" id="KAL3417435.1"/>
    </source>
</evidence>
<dbReference type="InterPro" id="IPR056501">
    <property type="entry name" value="NAD-bd_HRPKS_sdrA"/>
</dbReference>
<keyword evidence="8" id="KW-0012">Acyltransferase</keyword>
<evidence type="ECO:0000259" key="11">
    <source>
        <dbReference type="PROSITE" id="PS50075"/>
    </source>
</evidence>
<evidence type="ECO:0000256" key="1">
    <source>
        <dbReference type="ARBA" id="ARBA00022450"/>
    </source>
</evidence>
<dbReference type="InterPro" id="IPR057326">
    <property type="entry name" value="KR_dom"/>
</dbReference>
<dbReference type="SUPFAM" id="SSF47336">
    <property type="entry name" value="ACP-like"/>
    <property type="match status" value="1"/>
</dbReference>
<dbReference type="SMART" id="SM00822">
    <property type="entry name" value="PKS_KR"/>
    <property type="match status" value="1"/>
</dbReference>
<dbReference type="SUPFAM" id="SSF51735">
    <property type="entry name" value="NAD(P)-binding Rossmann-fold domains"/>
    <property type="match status" value="2"/>
</dbReference>
<dbReference type="CDD" id="cd00833">
    <property type="entry name" value="PKS"/>
    <property type="match status" value="1"/>
</dbReference>
<dbReference type="PROSITE" id="PS00606">
    <property type="entry name" value="KS3_1"/>
    <property type="match status" value="1"/>
</dbReference>
<dbReference type="InterPro" id="IPR036736">
    <property type="entry name" value="ACP-like_sf"/>
</dbReference>
<dbReference type="InterPro" id="IPR036291">
    <property type="entry name" value="NAD(P)-bd_dom_sf"/>
</dbReference>
<dbReference type="InterPro" id="IPR016039">
    <property type="entry name" value="Thiolase-like"/>
</dbReference>
<dbReference type="InterPro" id="IPR001227">
    <property type="entry name" value="Ac_transferase_dom_sf"/>
</dbReference>
<evidence type="ECO:0000256" key="6">
    <source>
        <dbReference type="ARBA" id="ARBA00023002"/>
    </source>
</evidence>
<dbReference type="InterPro" id="IPR049551">
    <property type="entry name" value="PKS_DH_C"/>
</dbReference>
<dbReference type="InterPro" id="IPR018201">
    <property type="entry name" value="Ketoacyl_synth_AS"/>
</dbReference>
<dbReference type="InterPro" id="IPR042104">
    <property type="entry name" value="PKS_dehydratase_sf"/>
</dbReference>